<dbReference type="Proteomes" id="UP000014909">
    <property type="component" value="Chromosome"/>
</dbReference>
<evidence type="ECO:0000313" key="4">
    <source>
        <dbReference type="Proteomes" id="UP000014909"/>
    </source>
</evidence>
<proteinExistence type="predicted"/>
<dbReference type="PANTHER" id="PTHR35813:SF1">
    <property type="entry name" value="INNER MEMBRANE PROTEIN YBAN"/>
    <property type="match status" value="1"/>
</dbReference>
<dbReference type="KEGG" id="amh:I633_19915"/>
<dbReference type="GO" id="GO:0005886">
    <property type="term" value="C:plasma membrane"/>
    <property type="evidence" value="ECO:0007669"/>
    <property type="project" value="UniProtKB-SubCell"/>
</dbReference>
<dbReference type="AlphaFoldDB" id="S5AR01"/>
<feature type="transmembrane region" description="Helical" evidence="2">
    <location>
        <begin position="75"/>
        <end position="94"/>
    </location>
</feature>
<dbReference type="PATRIC" id="fig|1300253.3.peg.4174"/>
<reference evidence="3 4" key="1">
    <citation type="journal article" date="2013" name="Genome Biol. Evol.">
        <title>Genomic Diversity of "Deep Ecotype" Alteromonas macleodii Isolates: Evidence for Pan-Mediterranean Clonal Frames.</title>
        <authorList>
            <person name="Lopez-Perez M."/>
            <person name="Gonzaga A."/>
            <person name="Rodriguez-Valera F."/>
        </authorList>
    </citation>
    <scope>NUCLEOTIDE SEQUENCE [LARGE SCALE GENOMIC DNA]</scope>
    <source>
        <strain evidence="4">'English Channel 615'</strain>
    </source>
</reference>
<dbReference type="PIRSF" id="PIRSF016789">
    <property type="entry name" value="DUF454"/>
    <property type="match status" value="1"/>
</dbReference>
<keyword evidence="2" id="KW-1133">Transmembrane helix</keyword>
<keyword evidence="1" id="KW-0997">Cell inner membrane</keyword>
<evidence type="ECO:0000313" key="3">
    <source>
        <dbReference type="EMBL" id="AGP79533.1"/>
    </source>
</evidence>
<dbReference type="HOGENOM" id="CLU_113299_2_0_6"/>
<dbReference type="PANTHER" id="PTHR35813">
    <property type="entry name" value="INNER MEMBRANE PROTEIN YBAN"/>
    <property type="match status" value="1"/>
</dbReference>
<gene>
    <name evidence="3" type="ORF">I633_19915</name>
</gene>
<sequence length="124" mass="13661">MQTQLYRSIYMLTGLLACLCGIVGIVLPLVPTTPFLLLSAFCFSKSSNALHQWLLSQPALGRVINDWEQSGMIALKTKVVASACMMAMVAAALLIGEYAYWMMTLVLTISILVLTFIWSRPSQV</sequence>
<keyword evidence="1 2" id="KW-0472">Membrane</keyword>
<protein>
    <recommendedName>
        <fullName evidence="1">Inner membrane protein</fullName>
    </recommendedName>
</protein>
<feature type="transmembrane region" description="Helical" evidence="2">
    <location>
        <begin position="9"/>
        <end position="29"/>
    </location>
</feature>
<comment type="subcellular location">
    <subcellularLocation>
        <location evidence="1">Cell inner membrane</location>
        <topology evidence="1">Multi-pass membrane protein</topology>
    </subcellularLocation>
</comment>
<dbReference type="EMBL" id="CP004846">
    <property type="protein sequence ID" value="AGP79533.1"/>
    <property type="molecule type" value="Genomic_DNA"/>
</dbReference>
<name>S5AR01_9ALTE</name>
<dbReference type="BioCyc" id="AMAC1300253:G12YX-3180-MONOMER"/>
<feature type="transmembrane region" description="Helical" evidence="2">
    <location>
        <begin position="100"/>
        <end position="118"/>
    </location>
</feature>
<dbReference type="Pfam" id="PF04304">
    <property type="entry name" value="DUF454"/>
    <property type="match status" value="1"/>
</dbReference>
<organism evidence="3 4">
    <name type="scientific">Alteromonas mediterranea 615</name>
    <dbReference type="NCBI Taxonomy" id="1300253"/>
    <lineage>
        <taxon>Bacteria</taxon>
        <taxon>Pseudomonadati</taxon>
        <taxon>Pseudomonadota</taxon>
        <taxon>Gammaproteobacteria</taxon>
        <taxon>Alteromonadales</taxon>
        <taxon>Alteromonadaceae</taxon>
        <taxon>Alteromonas/Salinimonas group</taxon>
        <taxon>Alteromonas</taxon>
    </lineage>
</organism>
<dbReference type="PROSITE" id="PS51257">
    <property type="entry name" value="PROKAR_LIPOPROTEIN"/>
    <property type="match status" value="1"/>
</dbReference>
<keyword evidence="2" id="KW-0812">Transmembrane</keyword>
<evidence type="ECO:0000256" key="1">
    <source>
        <dbReference type="PIRNR" id="PIRNR016789"/>
    </source>
</evidence>
<dbReference type="InterPro" id="IPR007401">
    <property type="entry name" value="DUF454"/>
</dbReference>
<keyword evidence="1" id="KW-1003">Cell membrane</keyword>
<accession>S5AR01</accession>
<evidence type="ECO:0000256" key="2">
    <source>
        <dbReference type="SAM" id="Phobius"/>
    </source>
</evidence>